<evidence type="ECO:0000313" key="2">
    <source>
        <dbReference type="Proteomes" id="UP000000768"/>
    </source>
</evidence>
<protein>
    <submittedName>
        <fullName evidence="1">Uncharacterized protein</fullName>
    </submittedName>
</protein>
<keyword evidence="2" id="KW-1185">Reference proteome</keyword>
<reference evidence="2" key="2">
    <citation type="journal article" date="2018" name="Plant J.">
        <title>The Sorghum bicolor reference genome: improved assembly, gene annotations, a transcriptome atlas, and signatures of genome organization.</title>
        <authorList>
            <person name="McCormick R.F."/>
            <person name="Truong S.K."/>
            <person name="Sreedasyam A."/>
            <person name="Jenkins J."/>
            <person name="Shu S."/>
            <person name="Sims D."/>
            <person name="Kennedy M."/>
            <person name="Amirebrahimi M."/>
            <person name="Weers B.D."/>
            <person name="McKinley B."/>
            <person name="Mattison A."/>
            <person name="Morishige D.T."/>
            <person name="Grimwood J."/>
            <person name="Schmutz J."/>
            <person name="Mullet J.E."/>
        </authorList>
    </citation>
    <scope>NUCLEOTIDE SEQUENCE [LARGE SCALE GENOMIC DNA]</scope>
    <source>
        <strain evidence="2">cv. BTx623</strain>
    </source>
</reference>
<dbReference type="Gramene" id="KXG27112">
    <property type="protein sequence ID" value="KXG27112"/>
    <property type="gene ID" value="SORBI_3006G214900"/>
</dbReference>
<gene>
    <name evidence="1" type="ORF">SORBI_3006G214900</name>
</gene>
<proteinExistence type="predicted"/>
<dbReference type="InParanoid" id="A0A1B6PN61"/>
<sequence length="140" mass="15391">MVTIPIRRPSVRTLLSTHFVAPPHLPIHSFFSSPLFSHISLPLPPLAHAAALSAMREPLLPPFLPSSSLRPTRSPCLRSRARRWQLSVSGATPFLSALSPRSRDLHASGDGDNDAAPTSMFFRFQRALGFRSRHCCNGSI</sequence>
<dbReference type="EMBL" id="CM000765">
    <property type="protein sequence ID" value="KXG27112.1"/>
    <property type="molecule type" value="Genomic_DNA"/>
</dbReference>
<dbReference type="Proteomes" id="UP000000768">
    <property type="component" value="Chromosome 6"/>
</dbReference>
<reference evidence="1 2" key="1">
    <citation type="journal article" date="2009" name="Nature">
        <title>The Sorghum bicolor genome and the diversification of grasses.</title>
        <authorList>
            <person name="Paterson A.H."/>
            <person name="Bowers J.E."/>
            <person name="Bruggmann R."/>
            <person name="Dubchak I."/>
            <person name="Grimwood J."/>
            <person name="Gundlach H."/>
            <person name="Haberer G."/>
            <person name="Hellsten U."/>
            <person name="Mitros T."/>
            <person name="Poliakov A."/>
            <person name="Schmutz J."/>
            <person name="Spannagl M."/>
            <person name="Tang H."/>
            <person name="Wang X."/>
            <person name="Wicker T."/>
            <person name="Bharti A.K."/>
            <person name="Chapman J."/>
            <person name="Feltus F.A."/>
            <person name="Gowik U."/>
            <person name="Grigoriev I.V."/>
            <person name="Lyons E."/>
            <person name="Maher C.A."/>
            <person name="Martis M."/>
            <person name="Narechania A."/>
            <person name="Otillar R.P."/>
            <person name="Penning B.W."/>
            <person name="Salamov A.A."/>
            <person name="Wang Y."/>
            <person name="Zhang L."/>
            <person name="Carpita N.C."/>
            <person name="Freeling M."/>
            <person name="Gingle A.R."/>
            <person name="Hash C.T."/>
            <person name="Keller B."/>
            <person name="Klein P."/>
            <person name="Kresovich S."/>
            <person name="McCann M.C."/>
            <person name="Ming R."/>
            <person name="Peterson D.G."/>
            <person name="Mehboob-ur-Rahman"/>
            <person name="Ware D."/>
            <person name="Westhoff P."/>
            <person name="Mayer K.F."/>
            <person name="Messing J."/>
            <person name="Rokhsar D.S."/>
        </authorList>
    </citation>
    <scope>NUCLEOTIDE SEQUENCE [LARGE SCALE GENOMIC DNA]</scope>
    <source>
        <strain evidence="2">cv. BTx623</strain>
    </source>
</reference>
<organism evidence="1 2">
    <name type="scientific">Sorghum bicolor</name>
    <name type="common">Sorghum</name>
    <name type="synonym">Sorghum vulgare</name>
    <dbReference type="NCBI Taxonomy" id="4558"/>
    <lineage>
        <taxon>Eukaryota</taxon>
        <taxon>Viridiplantae</taxon>
        <taxon>Streptophyta</taxon>
        <taxon>Embryophyta</taxon>
        <taxon>Tracheophyta</taxon>
        <taxon>Spermatophyta</taxon>
        <taxon>Magnoliopsida</taxon>
        <taxon>Liliopsida</taxon>
        <taxon>Poales</taxon>
        <taxon>Poaceae</taxon>
        <taxon>PACMAD clade</taxon>
        <taxon>Panicoideae</taxon>
        <taxon>Andropogonodae</taxon>
        <taxon>Andropogoneae</taxon>
        <taxon>Sorghinae</taxon>
        <taxon>Sorghum</taxon>
    </lineage>
</organism>
<dbReference type="AlphaFoldDB" id="A0A1B6PN61"/>
<evidence type="ECO:0000313" key="1">
    <source>
        <dbReference type="EMBL" id="KXG27112.1"/>
    </source>
</evidence>
<accession>A0A1B6PN61</accession>
<name>A0A1B6PN61_SORBI</name>